<feature type="chain" id="PRO_5046173666" evidence="1">
    <location>
        <begin position="20"/>
        <end position="178"/>
    </location>
</feature>
<evidence type="ECO:0000313" key="4">
    <source>
        <dbReference type="Proteomes" id="UP001611383"/>
    </source>
</evidence>
<dbReference type="Pfam" id="PF04264">
    <property type="entry name" value="YceI"/>
    <property type="match status" value="1"/>
</dbReference>
<dbReference type="SUPFAM" id="SSF101874">
    <property type="entry name" value="YceI-like"/>
    <property type="match status" value="1"/>
</dbReference>
<evidence type="ECO:0000313" key="3">
    <source>
        <dbReference type="EMBL" id="WNG48349.1"/>
    </source>
</evidence>
<proteinExistence type="predicted"/>
<dbReference type="Gene3D" id="2.40.128.110">
    <property type="entry name" value="Lipid/polyisoprenoid-binding, YceI-like"/>
    <property type="match status" value="1"/>
</dbReference>
<sequence length="178" mass="19456">MNLKHTLLAAMLLAAPALAGVERSGEATAAFSGKGPAGFKLEGKTNEIVVKDQGDKVVFSVPLSTLKTGIDLRDRHMQEKYLEVSKYPEAVLEVLWTAIKLPENGQTVTQTTNGKMTIHGKTKEVPVTYTVKRNGEVYEASGKVPLNLKDYDINIPNYMGVTVKPDIETTVSFSFKKT</sequence>
<reference evidence="3 4" key="1">
    <citation type="submission" date="2019-08" db="EMBL/GenBank/DDBJ databases">
        <title>Archangium and Cystobacter genomes.</title>
        <authorList>
            <person name="Chen I.-C.K."/>
            <person name="Wielgoss S."/>
        </authorList>
    </citation>
    <scope>NUCLEOTIDE SEQUENCE [LARGE SCALE GENOMIC DNA]</scope>
    <source>
        <strain evidence="3 4">Cbm 6</strain>
    </source>
</reference>
<feature type="signal peptide" evidence="1">
    <location>
        <begin position="1"/>
        <end position="19"/>
    </location>
</feature>
<keyword evidence="4" id="KW-1185">Reference proteome</keyword>
<dbReference type="RefSeq" id="WP_395805753.1">
    <property type="nucleotide sequence ID" value="NZ_CP043494.1"/>
</dbReference>
<accession>A0ABY9WYZ9</accession>
<dbReference type="Proteomes" id="UP001611383">
    <property type="component" value="Chromosome"/>
</dbReference>
<dbReference type="PANTHER" id="PTHR34406">
    <property type="entry name" value="PROTEIN YCEI"/>
    <property type="match status" value="1"/>
</dbReference>
<dbReference type="EMBL" id="CP043494">
    <property type="protein sequence ID" value="WNG48349.1"/>
    <property type="molecule type" value="Genomic_DNA"/>
</dbReference>
<dbReference type="InterPro" id="IPR007372">
    <property type="entry name" value="Lipid/polyisoprenoid-bd_YceI"/>
</dbReference>
<organism evidence="3 4">
    <name type="scientific">Archangium minus</name>
    <dbReference type="NCBI Taxonomy" id="83450"/>
    <lineage>
        <taxon>Bacteria</taxon>
        <taxon>Pseudomonadati</taxon>
        <taxon>Myxococcota</taxon>
        <taxon>Myxococcia</taxon>
        <taxon>Myxococcales</taxon>
        <taxon>Cystobacterineae</taxon>
        <taxon>Archangiaceae</taxon>
        <taxon>Archangium</taxon>
    </lineage>
</organism>
<protein>
    <submittedName>
        <fullName evidence="3">YceI family protein</fullName>
    </submittedName>
</protein>
<keyword evidence="1" id="KW-0732">Signal</keyword>
<dbReference type="SMART" id="SM00867">
    <property type="entry name" value="YceI"/>
    <property type="match status" value="1"/>
</dbReference>
<name>A0ABY9WYZ9_9BACT</name>
<evidence type="ECO:0000259" key="2">
    <source>
        <dbReference type="SMART" id="SM00867"/>
    </source>
</evidence>
<dbReference type="PANTHER" id="PTHR34406:SF1">
    <property type="entry name" value="PROTEIN YCEI"/>
    <property type="match status" value="1"/>
</dbReference>
<dbReference type="InterPro" id="IPR036761">
    <property type="entry name" value="TTHA0802/YceI-like_sf"/>
</dbReference>
<evidence type="ECO:0000256" key="1">
    <source>
        <dbReference type="SAM" id="SignalP"/>
    </source>
</evidence>
<feature type="domain" description="Lipid/polyisoprenoid-binding YceI-like" evidence="2">
    <location>
        <begin position="18"/>
        <end position="176"/>
    </location>
</feature>
<gene>
    <name evidence="3" type="ORF">F0U60_32655</name>
</gene>